<keyword evidence="4" id="KW-1003">Cell membrane</keyword>
<dbReference type="AlphaFoldDB" id="A0A0M4LJI1"/>
<feature type="transmembrane region" description="Helical" evidence="10">
    <location>
        <begin position="356"/>
        <end position="381"/>
    </location>
</feature>
<feature type="transmembrane region" description="Helical" evidence="10">
    <location>
        <begin position="41"/>
        <end position="61"/>
    </location>
</feature>
<feature type="transmembrane region" description="Helical" evidence="10">
    <location>
        <begin position="153"/>
        <end position="173"/>
    </location>
</feature>
<comment type="subcellular location">
    <subcellularLocation>
        <location evidence="1">Cell inner membrane</location>
        <topology evidence="1">Multi-pass membrane protein</topology>
    </subcellularLocation>
</comment>
<organism evidence="12 13">
    <name type="scientific">Bartonella ancashensis</name>
    <dbReference type="NCBI Taxonomy" id="1318743"/>
    <lineage>
        <taxon>Bacteria</taxon>
        <taxon>Pseudomonadati</taxon>
        <taxon>Pseudomonadota</taxon>
        <taxon>Alphaproteobacteria</taxon>
        <taxon>Hyphomicrobiales</taxon>
        <taxon>Bartonellaceae</taxon>
        <taxon>Bartonella</taxon>
    </lineage>
</organism>
<dbReference type="GO" id="GO:0055085">
    <property type="term" value="P:transmembrane transport"/>
    <property type="evidence" value="ECO:0007669"/>
    <property type="project" value="InterPro"/>
</dbReference>
<evidence type="ECO:0000256" key="2">
    <source>
        <dbReference type="ARBA" id="ARBA00008583"/>
    </source>
</evidence>
<reference evidence="12 13" key="1">
    <citation type="journal article" date="2015" name="Genome Announc.">
        <title>Complete Genome Sequence of Bartonella ancashensis Strain 20.00, Isolated from the Blood of a Patient with Verruga Peruana.</title>
        <authorList>
            <person name="Hang J."/>
            <person name="Mullins K.E."/>
            <person name="Clifford R.J."/>
            <person name="Onmus-Leone F."/>
            <person name="Yang Y."/>
            <person name="Jiang J."/>
            <person name="Leguia M."/>
            <person name="Kasper M.R."/>
            <person name="Maguina C."/>
            <person name="Lesho E.P."/>
            <person name="Jarman R.G."/>
            <person name="Richards A.L."/>
            <person name="Blazes D."/>
        </authorList>
    </citation>
    <scope>NUCLEOTIDE SEQUENCE [LARGE SCALE GENOMIC DNA]</scope>
    <source>
        <strain evidence="12 13">20.00</strain>
    </source>
</reference>
<evidence type="ECO:0000313" key="13">
    <source>
        <dbReference type="Proteomes" id="UP000057213"/>
    </source>
</evidence>
<evidence type="ECO:0000256" key="1">
    <source>
        <dbReference type="ARBA" id="ARBA00004429"/>
    </source>
</evidence>
<evidence type="ECO:0000256" key="10">
    <source>
        <dbReference type="SAM" id="Phobius"/>
    </source>
</evidence>
<keyword evidence="8 10" id="KW-1133">Transmembrane helix</keyword>
<keyword evidence="6 10" id="KW-0812">Transmembrane</keyword>
<keyword evidence="7" id="KW-0029">Amino-acid transport</keyword>
<feature type="transmembrane region" description="Helical" evidence="10">
    <location>
        <begin position="98"/>
        <end position="116"/>
    </location>
</feature>
<evidence type="ECO:0000256" key="7">
    <source>
        <dbReference type="ARBA" id="ARBA00022970"/>
    </source>
</evidence>
<evidence type="ECO:0000259" key="11">
    <source>
        <dbReference type="Pfam" id="PF00324"/>
    </source>
</evidence>
<feature type="transmembrane region" description="Helical" evidence="10">
    <location>
        <begin position="402"/>
        <end position="422"/>
    </location>
</feature>
<evidence type="ECO:0000256" key="4">
    <source>
        <dbReference type="ARBA" id="ARBA00022475"/>
    </source>
</evidence>
<sequence length="482" mass="53488">MTEVTNTGLKRSLHNRHIQMIALGGVIGTGLFYGSTEVIQLAGPATILSYSIGGLVIYFIMRMLGEMLVEEPVSGAFSFFAYKYWGDFAGFMAGWNYWFLYILVSMAELTVIGLYLDHWILVDHWLSSFVVLLCITLLNLINVRFYGEFEFGLALIKVLAVIGMMLFGIFLIITGMGGERIGFSNLWEHGGFFPYGLVGMLLATSVLMFSFGGTELIGVAAGETLNPQKTIPAAIRTVMWRLMIFYIGSIGIVMMIIPWNMIGRGRSPFVAIFESVGVPAAGHILNFVVIMAAISVYNSGLYSNGRMLYSLAMQKNAPHFFSNLNAAHVPYVAILFSSACTAVIIVVNYLLPNNSFMRIMAIATAAATITWAIIIIVHLKFRKAHEKKKGAFIYEFNLYPCAHYFCLGFLALLLGILFYSGLGHDGLITRLLKGIGITMPFNESYFPVPMPDMSLAAIIIPVWCLFLFLGYKLKQRYLKGSL</sequence>
<dbReference type="Gene3D" id="1.20.1740.10">
    <property type="entry name" value="Amino acid/polyamine transporter I"/>
    <property type="match status" value="1"/>
</dbReference>
<protein>
    <submittedName>
        <fullName evidence="12">Phenylalanine-specific permease</fullName>
    </submittedName>
</protein>
<proteinExistence type="inferred from homology"/>
<feature type="transmembrane region" description="Helical" evidence="10">
    <location>
        <begin position="18"/>
        <end position="35"/>
    </location>
</feature>
<dbReference type="PIRSF" id="PIRSF006060">
    <property type="entry name" value="AA_transporter"/>
    <property type="match status" value="1"/>
</dbReference>
<keyword evidence="3" id="KW-0813">Transport</keyword>
<evidence type="ECO:0000256" key="6">
    <source>
        <dbReference type="ARBA" id="ARBA00022692"/>
    </source>
</evidence>
<evidence type="ECO:0000256" key="9">
    <source>
        <dbReference type="ARBA" id="ARBA00023136"/>
    </source>
</evidence>
<gene>
    <name evidence="12" type="ORF">PU02_0663</name>
</gene>
<dbReference type="PROSITE" id="PS00218">
    <property type="entry name" value="AMINO_ACID_PERMEASE_1"/>
    <property type="match status" value="1"/>
</dbReference>
<feature type="transmembrane region" description="Helical" evidence="10">
    <location>
        <begin position="324"/>
        <end position="350"/>
    </location>
</feature>
<evidence type="ECO:0000256" key="8">
    <source>
        <dbReference type="ARBA" id="ARBA00022989"/>
    </source>
</evidence>
<evidence type="ECO:0000256" key="5">
    <source>
        <dbReference type="ARBA" id="ARBA00022519"/>
    </source>
</evidence>
<keyword evidence="5" id="KW-0997">Cell inner membrane</keyword>
<dbReference type="PATRIC" id="fig|1318743.3.peg.676"/>
<feature type="transmembrane region" description="Helical" evidence="10">
    <location>
        <begin position="238"/>
        <end position="260"/>
    </location>
</feature>
<dbReference type="Pfam" id="PF00324">
    <property type="entry name" value="AA_permease"/>
    <property type="match status" value="1"/>
</dbReference>
<evidence type="ECO:0000256" key="3">
    <source>
        <dbReference type="ARBA" id="ARBA00022448"/>
    </source>
</evidence>
<feature type="transmembrane region" description="Helical" evidence="10">
    <location>
        <begin position="193"/>
        <end position="217"/>
    </location>
</feature>
<dbReference type="InterPro" id="IPR004840">
    <property type="entry name" value="Amino_acid_permease_CS"/>
</dbReference>
<feature type="transmembrane region" description="Helical" evidence="10">
    <location>
        <begin position="453"/>
        <end position="471"/>
    </location>
</feature>
<dbReference type="KEGG" id="banc:PU02_0663"/>
<feature type="transmembrane region" description="Helical" evidence="10">
    <location>
        <begin position="280"/>
        <end position="303"/>
    </location>
</feature>
<dbReference type="OrthoDB" id="5297508at2"/>
<feature type="transmembrane region" description="Helical" evidence="10">
    <location>
        <begin position="122"/>
        <end position="141"/>
    </location>
</feature>
<evidence type="ECO:0000313" key="12">
    <source>
        <dbReference type="EMBL" id="ALE03477.1"/>
    </source>
</evidence>
<name>A0A0M4LJI1_9HYPH</name>
<keyword evidence="13" id="KW-1185">Reference proteome</keyword>
<dbReference type="PANTHER" id="PTHR43495:SF4">
    <property type="entry name" value="AROMATIC AMINO ACID TRANSPORT PROTEIN AROP"/>
    <property type="match status" value="1"/>
</dbReference>
<dbReference type="Proteomes" id="UP000057213">
    <property type="component" value="Chromosome"/>
</dbReference>
<dbReference type="GO" id="GO:0006865">
    <property type="term" value="P:amino acid transport"/>
    <property type="evidence" value="ECO:0007669"/>
    <property type="project" value="UniProtKB-KW"/>
</dbReference>
<dbReference type="RefSeq" id="WP_053944039.1">
    <property type="nucleotide sequence ID" value="NZ_CP010401.1"/>
</dbReference>
<feature type="domain" description="Amino acid permease/ SLC12A" evidence="11">
    <location>
        <begin position="17"/>
        <end position="473"/>
    </location>
</feature>
<dbReference type="InterPro" id="IPR004841">
    <property type="entry name" value="AA-permease/SLC12A_dom"/>
</dbReference>
<dbReference type="GO" id="GO:0005886">
    <property type="term" value="C:plasma membrane"/>
    <property type="evidence" value="ECO:0007669"/>
    <property type="project" value="UniProtKB-SubCell"/>
</dbReference>
<keyword evidence="9 10" id="KW-0472">Membrane</keyword>
<dbReference type="PANTHER" id="PTHR43495">
    <property type="entry name" value="GABA PERMEASE"/>
    <property type="match status" value="1"/>
</dbReference>
<dbReference type="EMBL" id="CP010401">
    <property type="protein sequence ID" value="ALE03477.1"/>
    <property type="molecule type" value="Genomic_DNA"/>
</dbReference>
<comment type="similarity">
    <text evidence="2">Belongs to the amino acid-polyamine-organocation (APC) superfamily. Amino acid transporter (AAT) (TC 2.A.3.1) family.</text>
</comment>
<accession>A0A0M4LJI1</accession>